<evidence type="ECO:0000313" key="14">
    <source>
        <dbReference type="Proteomes" id="UP000192578"/>
    </source>
</evidence>
<keyword evidence="3 9" id="KW-0862">Zinc</keyword>
<feature type="chain" id="PRO_5013162013" description="Superoxide dismutase [Cu-Zn]" evidence="11">
    <location>
        <begin position="23"/>
        <end position="386"/>
    </location>
</feature>
<dbReference type="Proteomes" id="UP000192578">
    <property type="component" value="Unassembled WGS sequence"/>
</dbReference>
<feature type="domain" description="Superoxide dismutase copper/zinc binding" evidence="12">
    <location>
        <begin position="245"/>
        <end position="380"/>
    </location>
</feature>
<dbReference type="SMR" id="A0A1W0X9Q4"/>
<keyword evidence="14" id="KW-1185">Reference proteome</keyword>
<feature type="signal peptide" evidence="11">
    <location>
        <begin position="1"/>
        <end position="22"/>
    </location>
</feature>
<dbReference type="SUPFAM" id="SSF49329">
    <property type="entry name" value="Cu,Zn superoxide dismutase-like"/>
    <property type="match status" value="1"/>
</dbReference>
<dbReference type="PANTHER" id="PTHR10003">
    <property type="entry name" value="SUPEROXIDE DISMUTASE CU-ZN -RELATED"/>
    <property type="match status" value="1"/>
</dbReference>
<evidence type="ECO:0000256" key="5">
    <source>
        <dbReference type="ARBA" id="ARBA00023002"/>
    </source>
</evidence>
<dbReference type="FunFam" id="2.60.40.200:FF:000003">
    <property type="entry name" value="Superoxide dismutase [Cu-Zn], chloroplastic"/>
    <property type="match status" value="1"/>
</dbReference>
<protein>
    <recommendedName>
        <fullName evidence="9">Superoxide dismutase [Cu-Zn]</fullName>
        <ecNumber evidence="9">1.15.1.1</ecNumber>
    </recommendedName>
</protein>
<comment type="function">
    <text evidence="9">Destroys radicals which are normally produced within the cells and which are toxic to biological systems.</text>
</comment>
<dbReference type="AlphaFoldDB" id="A0A1W0X9Q4"/>
<dbReference type="GO" id="GO:0004784">
    <property type="term" value="F:superoxide dismutase activity"/>
    <property type="evidence" value="ECO:0007669"/>
    <property type="project" value="UniProtKB-EC"/>
</dbReference>
<comment type="cofactor">
    <cofactor evidence="9">
        <name>Cu cation</name>
        <dbReference type="ChEBI" id="CHEBI:23378"/>
    </cofactor>
    <text evidence="9">Binds 1 copper ion per subunit.</text>
</comment>
<dbReference type="InterPro" id="IPR001424">
    <property type="entry name" value="SOD_Cu_Zn_dom"/>
</dbReference>
<dbReference type="InterPro" id="IPR024134">
    <property type="entry name" value="SOD_Cu/Zn_/chaperone"/>
</dbReference>
<reference evidence="14" key="1">
    <citation type="submission" date="2017-01" db="EMBL/GenBank/DDBJ databases">
        <title>Comparative genomics of anhydrobiosis in the tardigrade Hypsibius dujardini.</title>
        <authorList>
            <person name="Yoshida Y."/>
            <person name="Koutsovoulos G."/>
            <person name="Laetsch D."/>
            <person name="Stevens L."/>
            <person name="Kumar S."/>
            <person name="Horikawa D."/>
            <person name="Ishino K."/>
            <person name="Komine S."/>
            <person name="Tomita M."/>
            <person name="Blaxter M."/>
            <person name="Arakawa K."/>
        </authorList>
    </citation>
    <scope>NUCLEOTIDE SEQUENCE [LARGE SCALE GENOMIC DNA]</scope>
    <source>
        <strain evidence="14">Z151</strain>
    </source>
</reference>
<feature type="compositionally biased region" description="Polar residues" evidence="10">
    <location>
        <begin position="101"/>
        <end position="112"/>
    </location>
</feature>
<evidence type="ECO:0000256" key="1">
    <source>
        <dbReference type="ARBA" id="ARBA00010457"/>
    </source>
</evidence>
<evidence type="ECO:0000259" key="12">
    <source>
        <dbReference type="Pfam" id="PF00080"/>
    </source>
</evidence>
<dbReference type="PROSITE" id="PS00087">
    <property type="entry name" value="SOD_CU_ZN_1"/>
    <property type="match status" value="1"/>
</dbReference>
<dbReference type="CDD" id="cd00305">
    <property type="entry name" value="Cu-Zn_Superoxide_Dismutase"/>
    <property type="match status" value="1"/>
</dbReference>
<keyword evidence="6 9" id="KW-0186">Copper</keyword>
<comment type="catalytic activity">
    <reaction evidence="8 9">
        <text>2 superoxide + 2 H(+) = H2O2 + O2</text>
        <dbReference type="Rhea" id="RHEA:20696"/>
        <dbReference type="ChEBI" id="CHEBI:15378"/>
        <dbReference type="ChEBI" id="CHEBI:15379"/>
        <dbReference type="ChEBI" id="CHEBI:16240"/>
        <dbReference type="ChEBI" id="CHEBI:18421"/>
        <dbReference type="EC" id="1.15.1.1"/>
    </reaction>
</comment>
<evidence type="ECO:0000256" key="11">
    <source>
        <dbReference type="SAM" id="SignalP"/>
    </source>
</evidence>
<sequence length="386" mass="40063">MSALSVCVAILAGLYCVTGTLAQQHPPSDPTHGPATMMVRNNIAQAPMTASSSGTVTAAVQPSIGVSGSAQSSSSSGRLTATSSSSDGSHPEMGDPEPDQELNNPDTLMTNQDSANQYQDFSFNQFQPSPYAAQYSQGLQNMLGQMAISPWNGGQQAQYTPYPTFYSGQNRFGGMSGGMSGGMTDYPGMGMGTSGYPGMVMGSMPQPVSPPMGESFQLLAMQIFPDPPTTKALAVLSTPANSAIRGMVMFTQAMDDGGMNITGNLTGLQPNTNHGFHIHEFGDLSNGCLSVGGHFNPDNMTHGAKDAAVRHTGDLGNIMSDKNGMIFLNFTDSEVQLGGRYNVVGRAIVVHEKPDDLGKGNAADSLTTGNAGGRLACGVIGLVAVN</sequence>
<dbReference type="InterPro" id="IPR036423">
    <property type="entry name" value="SOD-like_Cu/Zn_dom_sf"/>
</dbReference>
<dbReference type="GO" id="GO:0005507">
    <property type="term" value="F:copper ion binding"/>
    <property type="evidence" value="ECO:0007669"/>
    <property type="project" value="InterPro"/>
</dbReference>
<accession>A0A1W0X9Q4</accession>
<feature type="compositionally biased region" description="Low complexity" evidence="10">
    <location>
        <begin position="67"/>
        <end position="86"/>
    </location>
</feature>
<name>A0A1W0X9Q4_HYPEX</name>
<dbReference type="PROSITE" id="PS00332">
    <property type="entry name" value="SOD_CU_ZN_2"/>
    <property type="match status" value="1"/>
</dbReference>
<evidence type="ECO:0000256" key="9">
    <source>
        <dbReference type="RuleBase" id="RU000393"/>
    </source>
</evidence>
<dbReference type="InterPro" id="IPR018152">
    <property type="entry name" value="SOD_Cu/Zn_BS"/>
</dbReference>
<keyword evidence="5 9" id="KW-0560">Oxidoreductase</keyword>
<dbReference type="Gene3D" id="2.60.40.200">
    <property type="entry name" value="Superoxide dismutase, copper/zinc binding domain"/>
    <property type="match status" value="1"/>
</dbReference>
<dbReference type="EC" id="1.15.1.1" evidence="9"/>
<comment type="cofactor">
    <cofactor evidence="9">
        <name>Zn(2+)</name>
        <dbReference type="ChEBI" id="CHEBI:29105"/>
    </cofactor>
    <text evidence="9">Binds 1 zinc ion per subunit.</text>
</comment>
<dbReference type="OrthoDB" id="2015551at2759"/>
<gene>
    <name evidence="13" type="ORF">BV898_01810</name>
</gene>
<evidence type="ECO:0000256" key="4">
    <source>
        <dbReference type="ARBA" id="ARBA00022862"/>
    </source>
</evidence>
<evidence type="ECO:0000256" key="3">
    <source>
        <dbReference type="ARBA" id="ARBA00022833"/>
    </source>
</evidence>
<proteinExistence type="inferred from homology"/>
<dbReference type="Pfam" id="PF00080">
    <property type="entry name" value="Sod_Cu"/>
    <property type="match status" value="1"/>
</dbReference>
<evidence type="ECO:0000256" key="10">
    <source>
        <dbReference type="SAM" id="MobiDB-lite"/>
    </source>
</evidence>
<organism evidence="13 14">
    <name type="scientific">Hypsibius exemplaris</name>
    <name type="common">Freshwater tardigrade</name>
    <dbReference type="NCBI Taxonomy" id="2072580"/>
    <lineage>
        <taxon>Eukaryota</taxon>
        <taxon>Metazoa</taxon>
        <taxon>Ecdysozoa</taxon>
        <taxon>Tardigrada</taxon>
        <taxon>Eutardigrada</taxon>
        <taxon>Parachela</taxon>
        <taxon>Hypsibioidea</taxon>
        <taxon>Hypsibiidae</taxon>
        <taxon>Hypsibius</taxon>
    </lineage>
</organism>
<comment type="similarity">
    <text evidence="1 9">Belongs to the Cu-Zn superoxide dismutase family.</text>
</comment>
<keyword evidence="11" id="KW-0732">Signal</keyword>
<dbReference type="EMBL" id="MTYJ01000007">
    <property type="protein sequence ID" value="OQV24269.1"/>
    <property type="molecule type" value="Genomic_DNA"/>
</dbReference>
<comment type="caution">
    <text evidence="13">The sequence shown here is derived from an EMBL/GenBank/DDBJ whole genome shotgun (WGS) entry which is preliminary data.</text>
</comment>
<feature type="region of interest" description="Disordered" evidence="10">
    <location>
        <begin position="65"/>
        <end position="112"/>
    </location>
</feature>
<evidence type="ECO:0000256" key="2">
    <source>
        <dbReference type="ARBA" id="ARBA00022723"/>
    </source>
</evidence>
<keyword evidence="7" id="KW-1015">Disulfide bond</keyword>
<evidence type="ECO:0000256" key="8">
    <source>
        <dbReference type="ARBA" id="ARBA00049204"/>
    </source>
</evidence>
<keyword evidence="2 9" id="KW-0479">Metal-binding</keyword>
<evidence type="ECO:0000256" key="6">
    <source>
        <dbReference type="ARBA" id="ARBA00023008"/>
    </source>
</evidence>
<dbReference type="PRINTS" id="PR00068">
    <property type="entry name" value="CUZNDISMTASE"/>
</dbReference>
<evidence type="ECO:0000313" key="13">
    <source>
        <dbReference type="EMBL" id="OQV24269.1"/>
    </source>
</evidence>
<evidence type="ECO:0000256" key="7">
    <source>
        <dbReference type="ARBA" id="ARBA00023157"/>
    </source>
</evidence>
<keyword evidence="4" id="KW-0049">Antioxidant</keyword>